<keyword evidence="3 6" id="KW-1133">Transmembrane helix</keyword>
<dbReference type="GO" id="GO:0016020">
    <property type="term" value="C:membrane"/>
    <property type="evidence" value="ECO:0007669"/>
    <property type="project" value="UniProtKB-SubCell"/>
</dbReference>
<organism evidence="7 8">
    <name type="scientific">Nitzschia inconspicua</name>
    <dbReference type="NCBI Taxonomy" id="303405"/>
    <lineage>
        <taxon>Eukaryota</taxon>
        <taxon>Sar</taxon>
        <taxon>Stramenopiles</taxon>
        <taxon>Ochrophyta</taxon>
        <taxon>Bacillariophyta</taxon>
        <taxon>Bacillariophyceae</taxon>
        <taxon>Bacillariophycidae</taxon>
        <taxon>Bacillariales</taxon>
        <taxon>Bacillariaceae</taxon>
        <taxon>Nitzschia</taxon>
    </lineage>
</organism>
<feature type="transmembrane region" description="Helical" evidence="6">
    <location>
        <begin position="146"/>
        <end position="165"/>
    </location>
</feature>
<dbReference type="InterPro" id="IPR013714">
    <property type="entry name" value="Golgi_TVP15"/>
</dbReference>
<feature type="transmembrane region" description="Helical" evidence="6">
    <location>
        <begin position="113"/>
        <end position="140"/>
    </location>
</feature>
<keyword evidence="4 6" id="KW-0472">Membrane</keyword>
<evidence type="ECO:0000256" key="5">
    <source>
        <dbReference type="SAM" id="MobiDB-lite"/>
    </source>
</evidence>
<evidence type="ECO:0000256" key="6">
    <source>
        <dbReference type="SAM" id="Phobius"/>
    </source>
</evidence>
<evidence type="ECO:0000313" key="7">
    <source>
        <dbReference type="EMBL" id="KAG7353103.1"/>
    </source>
</evidence>
<dbReference type="AlphaFoldDB" id="A0A9K3L1B7"/>
<keyword evidence="2 6" id="KW-0812">Transmembrane</keyword>
<name>A0A9K3L1B7_9STRA</name>
<proteinExistence type="predicted"/>
<keyword evidence="8" id="KW-1185">Reference proteome</keyword>
<dbReference type="Pfam" id="PF08507">
    <property type="entry name" value="COPI_assoc"/>
    <property type="match status" value="1"/>
</dbReference>
<dbReference type="PANTHER" id="PTHR38894:SF1">
    <property type="entry name" value="TRANSMEMBRANE PROTEIN"/>
    <property type="match status" value="1"/>
</dbReference>
<protein>
    <submittedName>
        <fullName evidence="7">COPI associated protein</fullName>
    </submittedName>
</protein>
<comment type="subcellular location">
    <subcellularLocation>
        <location evidence="1">Membrane</location>
        <topology evidence="1">Multi-pass membrane protein</topology>
    </subcellularLocation>
</comment>
<gene>
    <name evidence="7" type="ORF">IV203_009151</name>
</gene>
<feature type="transmembrane region" description="Helical" evidence="6">
    <location>
        <begin position="59"/>
        <end position="79"/>
    </location>
</feature>
<reference evidence="7" key="2">
    <citation type="submission" date="2021-04" db="EMBL/GenBank/DDBJ databases">
        <authorList>
            <person name="Podell S."/>
        </authorList>
    </citation>
    <scope>NUCLEOTIDE SEQUENCE</scope>
    <source>
        <strain evidence="7">Hildebrandi</strain>
    </source>
</reference>
<dbReference type="PANTHER" id="PTHR38894">
    <property type="entry name" value="TRANSMEMBRANE PROTEIN"/>
    <property type="match status" value="1"/>
</dbReference>
<accession>A0A9K3L1B7</accession>
<evidence type="ECO:0000313" key="8">
    <source>
        <dbReference type="Proteomes" id="UP000693970"/>
    </source>
</evidence>
<dbReference type="OrthoDB" id="203284at2759"/>
<dbReference type="Proteomes" id="UP000693970">
    <property type="component" value="Unassembled WGS sequence"/>
</dbReference>
<evidence type="ECO:0000256" key="3">
    <source>
        <dbReference type="ARBA" id="ARBA00022989"/>
    </source>
</evidence>
<evidence type="ECO:0000256" key="1">
    <source>
        <dbReference type="ARBA" id="ARBA00004141"/>
    </source>
</evidence>
<evidence type="ECO:0000256" key="2">
    <source>
        <dbReference type="ARBA" id="ARBA00022692"/>
    </source>
</evidence>
<evidence type="ECO:0000256" key="4">
    <source>
        <dbReference type="ARBA" id="ARBA00023136"/>
    </source>
</evidence>
<dbReference type="EMBL" id="JAGRRH010000017">
    <property type="protein sequence ID" value="KAG7353103.1"/>
    <property type="molecule type" value="Genomic_DNA"/>
</dbReference>
<comment type="caution">
    <text evidence="7">The sequence shown here is derived from an EMBL/GenBank/DDBJ whole genome shotgun (WGS) entry which is preliminary data.</text>
</comment>
<reference evidence="7" key="1">
    <citation type="journal article" date="2021" name="Sci. Rep.">
        <title>Diploid genomic architecture of Nitzschia inconspicua, an elite biomass production diatom.</title>
        <authorList>
            <person name="Oliver A."/>
            <person name="Podell S."/>
            <person name="Pinowska A."/>
            <person name="Traller J.C."/>
            <person name="Smith S.R."/>
            <person name="McClure R."/>
            <person name="Beliaev A."/>
            <person name="Bohutskyi P."/>
            <person name="Hill E.A."/>
            <person name="Rabines A."/>
            <person name="Zheng H."/>
            <person name="Allen L.Z."/>
            <person name="Kuo A."/>
            <person name="Grigoriev I.V."/>
            <person name="Allen A.E."/>
            <person name="Hazlebeck D."/>
            <person name="Allen E.E."/>
        </authorList>
    </citation>
    <scope>NUCLEOTIDE SEQUENCE</scope>
    <source>
        <strain evidence="7">Hildebrandi</strain>
    </source>
</reference>
<sequence>MSETPSWLQAGNEAPAPAPAASAPAPVGSINLEPSTGAAAATTEVDDKDLPSIILMMRLLNMGVAGAVIAISIVLLIGIPAISTFVLGIYAICGGLLICCLETQLKFLRVMIAVNFGFLFSSFWRFLFYLILASVCWSYNNLMGKILAACLAGVAVFNTYVLCRYPSYRKIRERIAEEEDKRIEARISKEVKKQAIKNMTGSGK</sequence>
<feature type="region of interest" description="Disordered" evidence="5">
    <location>
        <begin position="1"/>
        <end position="24"/>
    </location>
</feature>